<reference evidence="1" key="1">
    <citation type="submission" date="2019-02" db="EMBL/GenBank/DDBJ databases">
        <authorList>
            <person name="Gruber-Vodicka R. H."/>
            <person name="Seah K. B. B."/>
        </authorList>
    </citation>
    <scope>NUCLEOTIDE SEQUENCE</scope>
    <source>
        <strain evidence="1">BECK_BZ15</strain>
    </source>
</reference>
<name>A0A450RTD6_9GAMM</name>
<dbReference type="AlphaFoldDB" id="A0A450RTD6"/>
<protein>
    <submittedName>
        <fullName evidence="1">Uncharacterized protein</fullName>
    </submittedName>
</protein>
<dbReference type="EMBL" id="CAADEW010000001">
    <property type="protein sequence ID" value="VFJ42348.1"/>
    <property type="molecule type" value="Genomic_DNA"/>
</dbReference>
<proteinExistence type="predicted"/>
<evidence type="ECO:0000313" key="1">
    <source>
        <dbReference type="EMBL" id="VFJ42348.1"/>
    </source>
</evidence>
<gene>
    <name evidence="1" type="ORF">BECKFW1821A_GA0114235_1001109</name>
</gene>
<organism evidence="1">
    <name type="scientific">Candidatus Kentrum sp. FW</name>
    <dbReference type="NCBI Taxonomy" id="2126338"/>
    <lineage>
        <taxon>Bacteria</taxon>
        <taxon>Pseudomonadati</taxon>
        <taxon>Pseudomonadota</taxon>
        <taxon>Gammaproteobacteria</taxon>
        <taxon>Candidatus Kentrum</taxon>
    </lineage>
</organism>
<accession>A0A450RTD6</accession>
<sequence length="107" mass="11980">MAFLAYPAKNFYCGTYGICHKDIMARYLPLCFLKPSIEFVSTQDGIYEGNNLFISRSALQTDQVAMKVLGARCARPQPSPPFISEGEAQPHDRFNSALLVRDYALLV</sequence>